<dbReference type="SUPFAM" id="SSF50974">
    <property type="entry name" value="Nitrous oxide reductase, N-terminal domain"/>
    <property type="match status" value="1"/>
</dbReference>
<feature type="transmembrane region" description="Helical" evidence="2">
    <location>
        <begin position="138"/>
        <end position="156"/>
    </location>
</feature>
<protein>
    <submittedName>
        <fullName evidence="4">Beta-propeller fold lactonase family protein</fullName>
    </submittedName>
</protein>
<dbReference type="Pfam" id="PF21783">
    <property type="entry name" value="YNCE"/>
    <property type="match status" value="1"/>
</dbReference>
<evidence type="ECO:0000313" key="5">
    <source>
        <dbReference type="Proteomes" id="UP001197609"/>
    </source>
</evidence>
<reference evidence="4 5" key="1">
    <citation type="journal article" date="2021" name="bioRxiv">
        <title>Unraveling nitrogen, sulfur and carbon metabolic pathways and microbial community transcriptional responses to substrate deprivation and toxicity stresses in a bioreactor mimicking anoxic brackish coastal sediment conditions.</title>
        <authorList>
            <person name="Martins P.D."/>
            <person name="Echeveste M.J."/>
            <person name="Arshad A."/>
            <person name="Kurth J."/>
            <person name="Ouboter H."/>
            <person name="Jetten M.S.M."/>
            <person name="Welte C.U."/>
        </authorList>
    </citation>
    <scope>NUCLEOTIDE SEQUENCE [LARGE SCALE GENOMIC DNA]</scope>
    <source>
        <strain evidence="4">MAG_38</strain>
    </source>
</reference>
<dbReference type="InterPro" id="IPR051200">
    <property type="entry name" value="Host-pathogen_enzymatic-act"/>
</dbReference>
<dbReference type="InterPro" id="IPR048433">
    <property type="entry name" value="YNCE-like_beta-prop"/>
</dbReference>
<accession>A0AAJ1AHL4</accession>
<keyword evidence="1" id="KW-0732">Signal</keyword>
<dbReference type="EMBL" id="JAIOIU010000061">
    <property type="protein sequence ID" value="MBZ0159559.1"/>
    <property type="molecule type" value="Genomic_DNA"/>
</dbReference>
<organism evidence="4 5">
    <name type="scientific">Candidatus Methylomirabilis tolerans</name>
    <dbReference type="NCBI Taxonomy" id="3123416"/>
    <lineage>
        <taxon>Bacteria</taxon>
        <taxon>Candidatus Methylomirabilota</taxon>
        <taxon>Candidatus Methylomirabilia</taxon>
        <taxon>Candidatus Methylomirabilales</taxon>
        <taxon>Candidatus Methylomirabilaceae</taxon>
        <taxon>Candidatus Methylomirabilis</taxon>
    </lineage>
</organism>
<dbReference type="Gene3D" id="2.130.10.10">
    <property type="entry name" value="YVTN repeat-like/Quinoprotein amine dehydrogenase"/>
    <property type="match status" value="1"/>
</dbReference>
<gene>
    <name evidence="4" type="ORF">K8G79_05420</name>
</gene>
<dbReference type="NCBIfam" id="TIGR02276">
    <property type="entry name" value="beta_rpt_yvtn"/>
    <property type="match status" value="3"/>
</dbReference>
<comment type="caution">
    <text evidence="4">The sequence shown here is derived from an EMBL/GenBank/DDBJ whole genome shotgun (WGS) entry which is preliminary data.</text>
</comment>
<name>A0AAJ1AHL4_9BACT</name>
<dbReference type="PANTHER" id="PTHR47197:SF3">
    <property type="entry name" value="DIHYDRO-HEME D1 DEHYDROGENASE"/>
    <property type="match status" value="1"/>
</dbReference>
<keyword evidence="2" id="KW-1133">Transmembrane helix</keyword>
<evidence type="ECO:0000313" key="4">
    <source>
        <dbReference type="EMBL" id="MBZ0159559.1"/>
    </source>
</evidence>
<evidence type="ECO:0000256" key="1">
    <source>
        <dbReference type="ARBA" id="ARBA00022729"/>
    </source>
</evidence>
<keyword evidence="2" id="KW-0812">Transmembrane</keyword>
<dbReference type="AlphaFoldDB" id="A0AAJ1AHL4"/>
<proteinExistence type="predicted"/>
<keyword evidence="2" id="KW-0472">Membrane</keyword>
<sequence>RAYVTNSGSNTVSVIDTAGNAVVGSPIPVGSSPAGIAVIPNGARVYVSNFVDNTVSVIDTATNTVITTIPVGSRPDFLAVSPDGASVYVPNQGSNTVSVIATATNSVTGSPIAVGTAPTGIAFNHVGAPIIPTLSDGALLLLFVAMAATLAVRIAGRSIVDQ</sequence>
<dbReference type="InterPro" id="IPR011045">
    <property type="entry name" value="N2O_reductase_N"/>
</dbReference>
<evidence type="ECO:0000256" key="2">
    <source>
        <dbReference type="SAM" id="Phobius"/>
    </source>
</evidence>
<dbReference type="InterPro" id="IPR015943">
    <property type="entry name" value="WD40/YVTN_repeat-like_dom_sf"/>
</dbReference>
<feature type="non-terminal residue" evidence="4">
    <location>
        <position position="1"/>
    </location>
</feature>
<dbReference type="Proteomes" id="UP001197609">
    <property type="component" value="Unassembled WGS sequence"/>
</dbReference>
<evidence type="ECO:0000259" key="3">
    <source>
        <dbReference type="Pfam" id="PF21783"/>
    </source>
</evidence>
<dbReference type="InterPro" id="IPR011964">
    <property type="entry name" value="YVTN_b-propeller_repeat"/>
</dbReference>
<feature type="domain" description="YNCE-like beta-propeller" evidence="3">
    <location>
        <begin position="4"/>
        <end position="121"/>
    </location>
</feature>
<dbReference type="PANTHER" id="PTHR47197">
    <property type="entry name" value="PROTEIN NIRF"/>
    <property type="match status" value="1"/>
</dbReference>